<feature type="region of interest" description="Disordered" evidence="1">
    <location>
        <begin position="1"/>
        <end position="51"/>
    </location>
</feature>
<dbReference type="STRING" id="401625.A0A0P1BDG4"/>
<evidence type="ECO:0000256" key="1">
    <source>
        <dbReference type="SAM" id="MobiDB-lite"/>
    </source>
</evidence>
<feature type="compositionally biased region" description="Acidic residues" evidence="1">
    <location>
        <begin position="349"/>
        <end position="358"/>
    </location>
</feature>
<organism evidence="2 3">
    <name type="scientific">Ceraceosorus bombacis</name>
    <dbReference type="NCBI Taxonomy" id="401625"/>
    <lineage>
        <taxon>Eukaryota</taxon>
        <taxon>Fungi</taxon>
        <taxon>Dikarya</taxon>
        <taxon>Basidiomycota</taxon>
        <taxon>Ustilaginomycotina</taxon>
        <taxon>Exobasidiomycetes</taxon>
        <taxon>Ceraceosorales</taxon>
        <taxon>Ceraceosoraceae</taxon>
        <taxon>Ceraceosorus</taxon>
    </lineage>
</organism>
<dbReference type="OrthoDB" id="3362250at2759"/>
<feature type="compositionally biased region" description="Low complexity" evidence="1">
    <location>
        <begin position="311"/>
        <end position="326"/>
    </location>
</feature>
<feature type="compositionally biased region" description="Polar residues" evidence="1">
    <location>
        <begin position="7"/>
        <end position="34"/>
    </location>
</feature>
<feature type="compositionally biased region" description="Basic and acidic residues" evidence="1">
    <location>
        <begin position="359"/>
        <end position="369"/>
    </location>
</feature>
<reference evidence="2 3" key="1">
    <citation type="submission" date="2014-09" db="EMBL/GenBank/DDBJ databases">
        <authorList>
            <person name="Magalhaes I.L.F."/>
            <person name="Oliveira U."/>
            <person name="Santos F.R."/>
            <person name="Vidigal T.H.D.A."/>
            <person name="Brescovit A.D."/>
            <person name="Santos A.J."/>
        </authorList>
    </citation>
    <scope>NUCLEOTIDE SEQUENCE [LARGE SCALE GENOMIC DNA]</scope>
</reference>
<dbReference type="AlphaFoldDB" id="A0A0P1BDG4"/>
<feature type="region of interest" description="Disordered" evidence="1">
    <location>
        <begin position="66"/>
        <end position="89"/>
    </location>
</feature>
<proteinExistence type="predicted"/>
<feature type="region of interest" description="Disordered" evidence="1">
    <location>
        <begin position="311"/>
        <end position="393"/>
    </location>
</feature>
<feature type="region of interest" description="Disordered" evidence="1">
    <location>
        <begin position="265"/>
        <end position="295"/>
    </location>
</feature>
<sequence length="595" mass="63943">MGHPLASTASSSLRSQHSSTPQLPQPGPSTSTTKSIHRTLAPSPSALTHRPQEFGRARARARVYPQGIPSHSPSSPHRSQDVTASSIASSSRPSAVAEYVVSTATTNISDLRIQVCLPVPESSAGSASKVERPIWFKERTLSSELDSTLGDEIVDNLIDANSGRVKWCTARPVRGWYLHLRSPSLPPKTAIPLRASRILSRADAAAIDVSATPLEVVIGSRIDRQALRRCSCHIPVHARPLHPSPTSHGRHDSAADFEDVPLSRLEASPRKSPTHISSGLDASGARHSTSTSLDLGVGRIGSQFHVRKRSAGAASGSADSSVGTASEQSARDLGSRNPSASKAPKDVDVVPEEAEDGDWDSRARQDGFKSAKTLLRPPSSNGLTNHDRPYEPALPKVLSPLQANGNSLPHVNSHEIDADGKDTQPTRCTFVLLDGTGANAEGWQSIFGAADLKSDPRASSADSLSSKRQSGSSSWARWAWNMIPAQVRPSLALDSCKSFTVRWIDVPQHTSSMTAAGEMEARTDRTGVRLANAVEILRFEDLTPAWLGAKTRGRLRLQMDAVKAVGLEVDFWIQVALSYLEFLEERDGYHAAYDG</sequence>
<accession>A0A0P1BDG4</accession>
<evidence type="ECO:0000313" key="2">
    <source>
        <dbReference type="EMBL" id="CEH13825.1"/>
    </source>
</evidence>
<evidence type="ECO:0000313" key="3">
    <source>
        <dbReference type="Proteomes" id="UP000054845"/>
    </source>
</evidence>
<name>A0A0P1BDG4_9BASI</name>
<protein>
    <submittedName>
        <fullName evidence="2">Uncharacterized protein</fullName>
    </submittedName>
</protein>
<keyword evidence="3" id="KW-1185">Reference proteome</keyword>
<dbReference type="Proteomes" id="UP000054845">
    <property type="component" value="Unassembled WGS sequence"/>
</dbReference>
<dbReference type="EMBL" id="CCYA01000232">
    <property type="protein sequence ID" value="CEH13825.1"/>
    <property type="molecule type" value="Genomic_DNA"/>
</dbReference>